<evidence type="ECO:0000313" key="1">
    <source>
        <dbReference type="EMBL" id="EHK76196.1"/>
    </source>
</evidence>
<organism evidence="1 2">
    <name type="scientific">Sinorhizobium meliloti CCNWSX0020</name>
    <dbReference type="NCBI Taxonomy" id="1107881"/>
    <lineage>
        <taxon>Bacteria</taxon>
        <taxon>Pseudomonadati</taxon>
        <taxon>Pseudomonadota</taxon>
        <taxon>Alphaproteobacteria</taxon>
        <taxon>Hyphomicrobiales</taxon>
        <taxon>Rhizobiaceae</taxon>
        <taxon>Sinorhizobium/Ensifer group</taxon>
        <taxon>Sinorhizobium</taxon>
    </lineage>
</organism>
<sequence length="72" mass="7401">MIGNLPWLCMSPDTRSLAACHSGNTRGAAFRSAVRCLLASAIQREAKLWGGVTATGAGDACLVSIPGLVSIQ</sequence>
<proteinExistence type="predicted"/>
<dbReference type="AlphaFoldDB" id="H0G3D7"/>
<dbReference type="EMBL" id="AGVV01000042">
    <property type="protein sequence ID" value="EHK76196.1"/>
    <property type="molecule type" value="Genomic_DNA"/>
</dbReference>
<reference evidence="1 2" key="1">
    <citation type="journal article" date="2012" name="J. Bacteriol.">
        <title>Draft Genome Sequence of Sinorhizobium meliloti CCNWSX0020, a Nitrogen-Fixing Symbiont with Copper Tolerance Capability Isolated from Lead-Zinc Mine Tailings.</title>
        <authorList>
            <person name="Li Z."/>
            <person name="Ma Z."/>
            <person name="Hao X."/>
            <person name="Wei G."/>
        </authorList>
    </citation>
    <scope>NUCLEOTIDE SEQUENCE [LARGE SCALE GENOMIC DNA]</scope>
    <source>
        <strain evidence="1 2">CCNWSX0020</strain>
    </source>
</reference>
<evidence type="ECO:0000313" key="2">
    <source>
        <dbReference type="Proteomes" id="UP000004038"/>
    </source>
</evidence>
<dbReference type="Proteomes" id="UP000004038">
    <property type="component" value="Unassembled WGS sequence"/>
</dbReference>
<protein>
    <submittedName>
        <fullName evidence="1">Uncharacterized protein</fullName>
    </submittedName>
</protein>
<name>H0G3D7_RHIML</name>
<accession>H0G3D7</accession>
<gene>
    <name evidence="1" type="ORF">SM0020_19929</name>
</gene>